<name>A0ABS8YD71_9BACL</name>
<feature type="transmembrane region" description="Helical" evidence="1">
    <location>
        <begin position="254"/>
        <end position="277"/>
    </location>
</feature>
<keyword evidence="3" id="KW-1185">Reference proteome</keyword>
<feature type="transmembrane region" description="Helical" evidence="1">
    <location>
        <begin position="289"/>
        <end position="311"/>
    </location>
</feature>
<protein>
    <submittedName>
        <fullName evidence="2">ABC transporter permease</fullName>
    </submittedName>
</protein>
<proteinExistence type="predicted"/>
<dbReference type="Proteomes" id="UP001199916">
    <property type="component" value="Unassembled WGS sequence"/>
</dbReference>
<dbReference type="RefSeq" id="WP_233695607.1">
    <property type="nucleotide sequence ID" value="NZ_JAJNBZ010000002.1"/>
</dbReference>
<dbReference type="EMBL" id="JAJNBZ010000002">
    <property type="protein sequence ID" value="MCE5168306.1"/>
    <property type="molecule type" value="Genomic_DNA"/>
</dbReference>
<keyword evidence="1" id="KW-0472">Membrane</keyword>
<reference evidence="2 3" key="1">
    <citation type="submission" date="2021-11" db="EMBL/GenBank/DDBJ databases">
        <title>Draft genome sequence of Paenibacillus profundus YoMME, a new Gram-positive bacteria with exoelectrogenic properties.</title>
        <authorList>
            <person name="Hubenova Y."/>
            <person name="Hubenova E."/>
            <person name="Manasiev Y."/>
            <person name="Peykov S."/>
            <person name="Mitov M."/>
        </authorList>
    </citation>
    <scope>NUCLEOTIDE SEQUENCE [LARGE SCALE GENOMIC DNA]</scope>
    <source>
        <strain evidence="2 3">YoMME</strain>
    </source>
</reference>
<keyword evidence="1" id="KW-1133">Transmembrane helix</keyword>
<evidence type="ECO:0000256" key="1">
    <source>
        <dbReference type="SAM" id="Phobius"/>
    </source>
</evidence>
<feature type="transmembrane region" description="Helical" evidence="1">
    <location>
        <begin position="9"/>
        <end position="29"/>
    </location>
</feature>
<sequence length="321" mass="37587">MFTLRRKDIIFTLLFLCLYIMYYLFLTYIDKQERFNELSNGFYSNHHAVLMNNGDNDWVETELSQSSYRLFIEYNDTYRFFKDHSSDWSPPIESGRFFTHEEKKPVAVIGREMLEYAKGSNGAKRVSFNGENYEVIGIMGASFASPVDYLILIYQPGQTPLTPDMRIIIDSDHKSTVTEITDNLIKKFPMLTLIESTQKGLSRTANIPFLYRLLIFEFYLLLFLSVLAFIRYWYESEKKKLYILFIMGIAKNKIIQQLFFKVFMYITVPGVMMFLFISIFDSGSFFKQMIWIVILFLISAWSLLSLFLRAASSSKGGAIRK</sequence>
<gene>
    <name evidence="2" type="ORF">LQV63_03115</name>
</gene>
<accession>A0ABS8YD71</accession>
<comment type="caution">
    <text evidence="2">The sequence shown here is derived from an EMBL/GenBank/DDBJ whole genome shotgun (WGS) entry which is preliminary data.</text>
</comment>
<feature type="transmembrane region" description="Helical" evidence="1">
    <location>
        <begin position="209"/>
        <end position="234"/>
    </location>
</feature>
<evidence type="ECO:0000313" key="2">
    <source>
        <dbReference type="EMBL" id="MCE5168306.1"/>
    </source>
</evidence>
<keyword evidence="1" id="KW-0812">Transmembrane</keyword>
<evidence type="ECO:0000313" key="3">
    <source>
        <dbReference type="Proteomes" id="UP001199916"/>
    </source>
</evidence>
<organism evidence="2 3">
    <name type="scientific">Paenibacillus profundus</name>
    <dbReference type="NCBI Taxonomy" id="1173085"/>
    <lineage>
        <taxon>Bacteria</taxon>
        <taxon>Bacillati</taxon>
        <taxon>Bacillota</taxon>
        <taxon>Bacilli</taxon>
        <taxon>Bacillales</taxon>
        <taxon>Paenibacillaceae</taxon>
        <taxon>Paenibacillus</taxon>
    </lineage>
</organism>